<feature type="compositionally biased region" description="Basic and acidic residues" evidence="2">
    <location>
        <begin position="7"/>
        <end position="16"/>
    </location>
</feature>
<feature type="coiled-coil region" evidence="1">
    <location>
        <begin position="334"/>
        <end position="415"/>
    </location>
</feature>
<evidence type="ECO:0000313" key="4">
    <source>
        <dbReference type="Proteomes" id="UP001163046"/>
    </source>
</evidence>
<feature type="region of interest" description="Disordered" evidence="2">
    <location>
        <begin position="115"/>
        <end position="143"/>
    </location>
</feature>
<feature type="region of interest" description="Disordered" evidence="2">
    <location>
        <begin position="1"/>
        <end position="64"/>
    </location>
</feature>
<keyword evidence="4" id="KW-1185">Reference proteome</keyword>
<feature type="compositionally biased region" description="Basic residues" evidence="2">
    <location>
        <begin position="17"/>
        <end position="27"/>
    </location>
</feature>
<protein>
    <submittedName>
        <fullName evidence="3">Uncharacterized protein</fullName>
    </submittedName>
</protein>
<evidence type="ECO:0000256" key="2">
    <source>
        <dbReference type="SAM" id="MobiDB-lite"/>
    </source>
</evidence>
<reference evidence="3" key="1">
    <citation type="submission" date="2023-01" db="EMBL/GenBank/DDBJ databases">
        <title>Genome assembly of the deep-sea coral Lophelia pertusa.</title>
        <authorList>
            <person name="Herrera S."/>
            <person name="Cordes E."/>
        </authorList>
    </citation>
    <scope>NUCLEOTIDE SEQUENCE</scope>
    <source>
        <strain evidence="3">USNM1676648</strain>
        <tissue evidence="3">Polyp</tissue>
    </source>
</reference>
<dbReference type="OrthoDB" id="10255522at2759"/>
<keyword evidence="1" id="KW-0175">Coiled coil</keyword>
<sequence length="415" mass="46875">MASWLEVSRKSEGDKKRLSKIPVRRTTRLNNDSGKSSSSKDQADKNQSLLRDSVNKLQNKRPSRIPIVSGRTKTYKDKLSKNVRAATGKKPLGTDSGISLRDTRGKQAANIKTTVNHPTAAKRTNPTPVTQSTPSVTRGIPTQVTPLKTKQVSKDDNESRYENTIVQDQSAPSVDLSSTCKINREDIHTDDNSCKVIGAKEVSLSGDVLENTRRDYGHLREEVELLKGSLALCHHREELLRSQVDALEKQTSHCKIVSWPQKATSRPCLLTIRWNSNSLKTEEQSKIIEELQLWVEDGDEKNKTLAEIIEKTNEENAKLLVQISVMNGVSTSREMSHKMELEQLEKEQSKMIEELQLWVEDGDEKNKALEDVIEKLTNEENVQLLVQISVMKNELKALEKKNDTLQTELDTKRMT</sequence>
<evidence type="ECO:0000256" key="1">
    <source>
        <dbReference type="SAM" id="Coils"/>
    </source>
</evidence>
<accession>A0A9X0CUA2</accession>
<evidence type="ECO:0000313" key="3">
    <source>
        <dbReference type="EMBL" id="KAJ7374458.1"/>
    </source>
</evidence>
<gene>
    <name evidence="3" type="ORF">OS493_007564</name>
</gene>
<dbReference type="EMBL" id="MU826828">
    <property type="protein sequence ID" value="KAJ7374458.1"/>
    <property type="molecule type" value="Genomic_DNA"/>
</dbReference>
<feature type="compositionally biased region" description="Low complexity" evidence="2">
    <location>
        <begin position="124"/>
        <end position="137"/>
    </location>
</feature>
<organism evidence="3 4">
    <name type="scientific">Desmophyllum pertusum</name>
    <dbReference type="NCBI Taxonomy" id="174260"/>
    <lineage>
        <taxon>Eukaryota</taxon>
        <taxon>Metazoa</taxon>
        <taxon>Cnidaria</taxon>
        <taxon>Anthozoa</taxon>
        <taxon>Hexacorallia</taxon>
        <taxon>Scleractinia</taxon>
        <taxon>Caryophylliina</taxon>
        <taxon>Caryophylliidae</taxon>
        <taxon>Desmophyllum</taxon>
    </lineage>
</organism>
<feature type="compositionally biased region" description="Low complexity" evidence="2">
    <location>
        <begin position="30"/>
        <end position="48"/>
    </location>
</feature>
<comment type="caution">
    <text evidence="3">The sequence shown here is derived from an EMBL/GenBank/DDBJ whole genome shotgun (WGS) entry which is preliminary data.</text>
</comment>
<dbReference type="AlphaFoldDB" id="A0A9X0CUA2"/>
<dbReference type="Proteomes" id="UP001163046">
    <property type="component" value="Unassembled WGS sequence"/>
</dbReference>
<proteinExistence type="predicted"/>
<name>A0A9X0CUA2_9CNID</name>